<sequence length="118" mass="13531">MLENYFPVLVLMVIAGGMAVFMLAASYLVGVKRPYGEKQSQYECGFSPLSRVYIQFDVRFYLIAILFIIFDIEAAFLFPWAVAFKEIGMIGFIEMVLFLLVLLVGYAYAWKKGALEWE</sequence>
<evidence type="ECO:0000256" key="7">
    <source>
        <dbReference type="ARBA" id="ARBA00023027"/>
    </source>
</evidence>
<dbReference type="PANTHER" id="PTHR11058:SF9">
    <property type="entry name" value="NADH-UBIQUINONE OXIDOREDUCTASE CHAIN 3"/>
    <property type="match status" value="1"/>
</dbReference>
<dbReference type="EMBL" id="LO017727">
    <property type="protein sequence ID" value="CRH07506.1"/>
    <property type="molecule type" value="Genomic_DNA"/>
</dbReference>
<evidence type="ECO:0000256" key="1">
    <source>
        <dbReference type="ARBA" id="ARBA00004141"/>
    </source>
</evidence>
<dbReference type="Pfam" id="PF00507">
    <property type="entry name" value="Oxidored_q4"/>
    <property type="match status" value="1"/>
</dbReference>
<evidence type="ECO:0000256" key="4">
    <source>
        <dbReference type="ARBA" id="ARBA00022692"/>
    </source>
</evidence>
<proteinExistence type="inferred from homology"/>
<reference evidence="12" key="1">
    <citation type="submission" date="2015-04" db="EMBL/GenBank/DDBJ databases">
        <authorList>
            <person name="Syromyatnikov M.Y."/>
            <person name="Popov V.N."/>
        </authorList>
    </citation>
    <scope>NUCLEOTIDE SEQUENCE</scope>
    <source>
        <strain evidence="12">MO-1</strain>
    </source>
</reference>
<evidence type="ECO:0000256" key="2">
    <source>
        <dbReference type="ARBA" id="ARBA00008472"/>
    </source>
</evidence>
<keyword evidence="5 10" id="KW-1278">Translocase</keyword>
<dbReference type="HAMAP" id="MF_01394">
    <property type="entry name" value="NDH1_NuoA"/>
    <property type="match status" value="1"/>
</dbReference>
<dbReference type="EC" id="7.1.1.-" evidence="10"/>
<dbReference type="AlphaFoldDB" id="A0A1S7LP10"/>
<organism evidence="12">
    <name type="scientific">Magnetococcus massalia (strain MO-1)</name>
    <dbReference type="NCBI Taxonomy" id="451514"/>
    <lineage>
        <taxon>Bacteria</taxon>
        <taxon>Pseudomonadati</taxon>
        <taxon>Pseudomonadota</taxon>
        <taxon>Magnetococcia</taxon>
        <taxon>Magnetococcales</taxon>
        <taxon>Magnetococcaceae</taxon>
        <taxon>Magnetococcus</taxon>
    </lineage>
</organism>
<keyword evidence="7 10" id="KW-0520">NAD</keyword>
<comment type="subcellular location">
    <subcellularLocation>
        <location evidence="10 11">Cell membrane</location>
        <topology evidence="10 11">Multi-pass membrane protein</topology>
    </subcellularLocation>
    <subcellularLocation>
        <location evidence="1">Membrane</location>
        <topology evidence="1">Multi-pass membrane protein</topology>
    </subcellularLocation>
</comment>
<evidence type="ECO:0000256" key="8">
    <source>
        <dbReference type="ARBA" id="ARBA00023075"/>
    </source>
</evidence>
<evidence type="ECO:0000256" key="5">
    <source>
        <dbReference type="ARBA" id="ARBA00022967"/>
    </source>
</evidence>
<dbReference type="GO" id="GO:0048038">
    <property type="term" value="F:quinone binding"/>
    <property type="evidence" value="ECO:0007669"/>
    <property type="project" value="UniProtKB-KW"/>
</dbReference>
<dbReference type="InterPro" id="IPR000440">
    <property type="entry name" value="NADH_UbQ/plastoQ_OxRdtase_su3"/>
</dbReference>
<dbReference type="GO" id="GO:0008137">
    <property type="term" value="F:NADH dehydrogenase (ubiquinone) activity"/>
    <property type="evidence" value="ECO:0007669"/>
    <property type="project" value="InterPro"/>
</dbReference>
<feature type="transmembrane region" description="Helical" evidence="10">
    <location>
        <begin position="6"/>
        <end position="29"/>
    </location>
</feature>
<gene>
    <name evidence="10 12" type="primary">nuoA</name>
    <name evidence="12" type="ORF">MAGMO_3369</name>
</gene>
<evidence type="ECO:0000256" key="3">
    <source>
        <dbReference type="ARBA" id="ARBA00022448"/>
    </source>
</evidence>
<evidence type="ECO:0000313" key="12">
    <source>
        <dbReference type="EMBL" id="CRH07506.1"/>
    </source>
</evidence>
<keyword evidence="12" id="KW-0560">Oxidoreductase</keyword>
<comment type="catalytic activity">
    <reaction evidence="10 11">
        <text>a quinone + NADH + 5 H(+)(in) = a quinol + NAD(+) + 4 H(+)(out)</text>
        <dbReference type="Rhea" id="RHEA:57888"/>
        <dbReference type="ChEBI" id="CHEBI:15378"/>
        <dbReference type="ChEBI" id="CHEBI:24646"/>
        <dbReference type="ChEBI" id="CHEBI:57540"/>
        <dbReference type="ChEBI" id="CHEBI:57945"/>
        <dbReference type="ChEBI" id="CHEBI:132124"/>
    </reaction>
</comment>
<evidence type="ECO:0000256" key="11">
    <source>
        <dbReference type="RuleBase" id="RU003639"/>
    </source>
</evidence>
<dbReference type="PANTHER" id="PTHR11058">
    <property type="entry name" value="NADH-UBIQUINONE OXIDOREDUCTASE CHAIN 3"/>
    <property type="match status" value="1"/>
</dbReference>
<dbReference type="GO" id="GO:0050136">
    <property type="term" value="F:NADH dehydrogenase (quinone) (non-electrogenic) activity"/>
    <property type="evidence" value="ECO:0007669"/>
    <property type="project" value="UniProtKB-UniRule"/>
</dbReference>
<feature type="transmembrane region" description="Helical" evidence="10">
    <location>
        <begin position="87"/>
        <end position="109"/>
    </location>
</feature>
<keyword evidence="10 11" id="KW-0874">Quinone</keyword>
<protein>
    <recommendedName>
        <fullName evidence="10">NADH-quinone oxidoreductase subunit A</fullName>
        <ecNumber evidence="10">7.1.1.-</ecNumber>
    </recommendedName>
    <alternativeName>
        <fullName evidence="10">NADH dehydrogenase I subunit A</fullName>
    </alternativeName>
    <alternativeName>
        <fullName evidence="10">NDH-1 subunit A</fullName>
    </alternativeName>
    <alternativeName>
        <fullName evidence="10">NUO1</fullName>
    </alternativeName>
</protein>
<comment type="function">
    <text evidence="10">NDH-1 shuttles electrons from NADH, via FMN and iron-sulfur (Fe-S) centers, to quinones in the respiratory chain. The immediate electron acceptor for the enzyme in this species is believed to be ubiquinone. Couples the redox reaction to proton translocation (for every two electrons transferred, four hydrogen ions are translocated across the cytoplasmic membrane), and thus conserves the redox energy in a proton gradient.</text>
</comment>
<keyword evidence="6 10" id="KW-1133">Transmembrane helix</keyword>
<keyword evidence="3 10" id="KW-0813">Transport</keyword>
<keyword evidence="8 10" id="KW-0830">Ubiquinone</keyword>
<dbReference type="InterPro" id="IPR023043">
    <property type="entry name" value="NAD(P)H_OxRDtase_bac/plastid"/>
</dbReference>
<feature type="transmembrane region" description="Helical" evidence="10">
    <location>
        <begin position="60"/>
        <end position="81"/>
    </location>
</feature>
<dbReference type="InterPro" id="IPR038430">
    <property type="entry name" value="NDAH_ubi_oxred_su3_sf"/>
</dbReference>
<evidence type="ECO:0000256" key="10">
    <source>
        <dbReference type="HAMAP-Rule" id="MF_01394"/>
    </source>
</evidence>
<keyword evidence="9 10" id="KW-0472">Membrane</keyword>
<name>A0A1S7LP10_MAGMO</name>
<comment type="subunit">
    <text evidence="10">NDH-1 is composed of 14 different subunits. Subunits NuoA, H, J, K, L, M, N constitute the membrane sector of the complex.</text>
</comment>
<comment type="similarity">
    <text evidence="2 10 11">Belongs to the complex I subunit 3 family.</text>
</comment>
<accession>A0A1S7LP10</accession>
<dbReference type="FunFam" id="1.20.58.1610:FF:000004">
    <property type="entry name" value="NADH-quinone oxidoreductase subunit A"/>
    <property type="match status" value="1"/>
</dbReference>
<keyword evidence="10" id="KW-1003">Cell membrane</keyword>
<dbReference type="GO" id="GO:0005886">
    <property type="term" value="C:plasma membrane"/>
    <property type="evidence" value="ECO:0007669"/>
    <property type="project" value="UniProtKB-SubCell"/>
</dbReference>
<dbReference type="GO" id="GO:0030964">
    <property type="term" value="C:NADH dehydrogenase complex"/>
    <property type="evidence" value="ECO:0007669"/>
    <property type="project" value="TreeGrafter"/>
</dbReference>
<evidence type="ECO:0000256" key="9">
    <source>
        <dbReference type="ARBA" id="ARBA00023136"/>
    </source>
</evidence>
<keyword evidence="4 10" id="KW-0812">Transmembrane</keyword>
<evidence type="ECO:0000256" key="6">
    <source>
        <dbReference type="ARBA" id="ARBA00022989"/>
    </source>
</evidence>
<dbReference type="Gene3D" id="1.20.58.1610">
    <property type="entry name" value="NADH:ubiquinone/plastoquinone oxidoreductase, chain 3"/>
    <property type="match status" value="1"/>
</dbReference>